<dbReference type="Proteomes" id="UP001183006">
    <property type="component" value="Chromosome"/>
</dbReference>
<dbReference type="GO" id="GO:0008270">
    <property type="term" value="F:zinc ion binding"/>
    <property type="evidence" value="ECO:0007669"/>
    <property type="project" value="InterPro"/>
</dbReference>
<dbReference type="InterPro" id="IPR004183">
    <property type="entry name" value="Xdiol_dOase_suB"/>
</dbReference>
<dbReference type="GO" id="GO:0008198">
    <property type="term" value="F:ferrous iron binding"/>
    <property type="evidence" value="ECO:0007669"/>
    <property type="project" value="InterPro"/>
</dbReference>
<dbReference type="PIRSF" id="PIRSF006157">
    <property type="entry name" value="Doxgns_DODA"/>
    <property type="match status" value="1"/>
</dbReference>
<dbReference type="SUPFAM" id="SSF53213">
    <property type="entry name" value="LigB-like"/>
    <property type="match status" value="1"/>
</dbReference>
<keyword evidence="8" id="KW-1185">Reference proteome</keyword>
<comment type="similarity">
    <text evidence="2">Belongs to the DODA-type extradiol aromatic ring-opening dioxygenase family.</text>
</comment>
<keyword evidence="5 7" id="KW-0560">Oxidoreductase</keyword>
<dbReference type="Gene3D" id="3.40.830.10">
    <property type="entry name" value="LigB-like"/>
    <property type="match status" value="1"/>
</dbReference>
<evidence type="ECO:0000313" key="8">
    <source>
        <dbReference type="Proteomes" id="UP001183006"/>
    </source>
</evidence>
<dbReference type="NCBIfam" id="NF007914">
    <property type="entry name" value="PRK10628.1"/>
    <property type="match status" value="1"/>
</dbReference>
<organism evidence="7 8">
    <name type="scientific">Methanolobus mangrovi</name>
    <dbReference type="NCBI Taxonomy" id="3072977"/>
    <lineage>
        <taxon>Archaea</taxon>
        <taxon>Methanobacteriati</taxon>
        <taxon>Methanobacteriota</taxon>
        <taxon>Stenosarchaea group</taxon>
        <taxon>Methanomicrobia</taxon>
        <taxon>Methanosarcinales</taxon>
        <taxon>Methanosarcinaceae</taxon>
        <taxon>Methanolobus</taxon>
    </lineage>
</organism>
<evidence type="ECO:0000256" key="5">
    <source>
        <dbReference type="ARBA" id="ARBA00023002"/>
    </source>
</evidence>
<evidence type="ECO:0000256" key="1">
    <source>
        <dbReference type="ARBA" id="ARBA00001947"/>
    </source>
</evidence>
<evidence type="ECO:0000313" key="7">
    <source>
        <dbReference type="EMBL" id="WMW22126.1"/>
    </source>
</evidence>
<dbReference type="PANTHER" id="PTHR30096:SF0">
    <property type="entry name" value="4,5-DOPA DIOXYGENASE EXTRADIOL-LIKE PROTEIN"/>
    <property type="match status" value="1"/>
</dbReference>
<reference evidence="7" key="1">
    <citation type="submission" date="2023-08" db="EMBL/GenBank/DDBJ databases">
        <title>Methanolobus mangrovi sp. nov. and Methanolobus sediminis sp. nov, two novel methylotrophic methanogens isolated from mangrove sediments in China.</title>
        <authorList>
            <person name="Zhou J."/>
        </authorList>
    </citation>
    <scope>NUCLEOTIDE SEQUENCE</scope>
    <source>
        <strain evidence="7">FTZ2</strain>
    </source>
</reference>
<feature type="domain" description="Extradiol ring-cleavage dioxygenase class III enzyme subunit B" evidence="6">
    <location>
        <begin position="32"/>
        <end position="259"/>
    </location>
</feature>
<evidence type="ECO:0000256" key="2">
    <source>
        <dbReference type="ARBA" id="ARBA00007581"/>
    </source>
</evidence>
<dbReference type="CDD" id="cd07363">
    <property type="entry name" value="45_DOPA_Dioxygenase"/>
    <property type="match status" value="1"/>
</dbReference>
<dbReference type="GO" id="GO:0050297">
    <property type="term" value="F:stizolobate synthase activity"/>
    <property type="evidence" value="ECO:0007669"/>
    <property type="project" value="UniProtKB-EC"/>
</dbReference>
<sequence>MSEIDKMPVLFIGHGSPMNIISNNSYTESLVKLGKELPRPKAIMVISAHWMTDGTYVTCNERPKTIYDFYGFPQELYEIQYPSQGSPDKADLACRSVHKAEVKCSNQWGLDHASWAVLKHMYPDADIPVFEMSIDYSFNDWQPKMMQHHYDMAAELGELRKQGVLIIGSGNIVHNLSLIDFRNVDAKPYGWAVEFDEKVKANLLSGNHRDLIEYLNMGKTATMAVPTLDHYLPMVYAISLQEKGEPLEFIHEGFQHASISMRCFKIG</sequence>
<dbReference type="AlphaFoldDB" id="A0AA51YGJ5"/>
<keyword evidence="4" id="KW-0862">Zinc</keyword>
<comment type="cofactor">
    <cofactor evidence="1">
        <name>Zn(2+)</name>
        <dbReference type="ChEBI" id="CHEBI:29105"/>
    </cofactor>
</comment>
<evidence type="ECO:0000256" key="4">
    <source>
        <dbReference type="ARBA" id="ARBA00022833"/>
    </source>
</evidence>
<dbReference type="Pfam" id="PF02900">
    <property type="entry name" value="LigB"/>
    <property type="match status" value="1"/>
</dbReference>
<dbReference type="EMBL" id="CP133594">
    <property type="protein sequence ID" value="WMW22126.1"/>
    <property type="molecule type" value="Genomic_DNA"/>
</dbReference>
<protein>
    <submittedName>
        <fullName evidence="7">4,5-DOPA dioxygenase extradiol</fullName>
        <ecNumber evidence="7">1.13.11.29</ecNumber>
    </submittedName>
</protein>
<keyword evidence="7" id="KW-0223">Dioxygenase</keyword>
<keyword evidence="3" id="KW-0479">Metal-binding</keyword>
<proteinExistence type="inferred from homology"/>
<dbReference type="PANTHER" id="PTHR30096">
    <property type="entry name" value="4,5-DOPA DIOXYGENASE EXTRADIOL-LIKE PROTEIN"/>
    <property type="match status" value="1"/>
</dbReference>
<dbReference type="RefSeq" id="WP_309307919.1">
    <property type="nucleotide sequence ID" value="NZ_CP133594.1"/>
</dbReference>
<dbReference type="InterPro" id="IPR014436">
    <property type="entry name" value="Extradiol_dOase_DODA"/>
</dbReference>
<name>A0AA51YGJ5_9EURY</name>
<accession>A0AA51YGJ5</accession>
<dbReference type="KEGG" id="mmav:RE476_12250"/>
<dbReference type="GeneID" id="84230925"/>
<gene>
    <name evidence="7" type="primary">ygiD</name>
    <name evidence="7" type="ORF">RE476_12250</name>
</gene>
<dbReference type="EC" id="1.13.11.29" evidence="7"/>
<evidence type="ECO:0000256" key="3">
    <source>
        <dbReference type="ARBA" id="ARBA00022723"/>
    </source>
</evidence>
<evidence type="ECO:0000259" key="6">
    <source>
        <dbReference type="Pfam" id="PF02900"/>
    </source>
</evidence>